<dbReference type="Proteomes" id="UP000887566">
    <property type="component" value="Unplaced"/>
</dbReference>
<keyword evidence="3" id="KW-1185">Reference proteome</keyword>
<sequence>MNSCPWPNCSETFDEHEEVKDHLSSLHLDYYPYRCGRCRVMFPSRIQVDYHWRAEHGDESPASMACCINRMKEERLKELLSCQPAVDGSQHAITVTAEPTSNTSIDQNRFLRRWPRASQANAVFAKENSAFDDSLAVGEFEIDEQSAKSVDFGGKMTAAAALSSALSAAPSPSSSSSSSPLMSNDGQLPVEIIERVRDMTANRTQLIDASIEHRARYFASQLAVFIPNVPLLETQCSFSFAQKTTLADLLEVQGWPARAVLNATLREYKALLPSNEAELLPIVRTWIAHARKIVSQHISRDREHSNETLMGFSTNKKPRLGSRLAIV</sequence>
<dbReference type="PROSITE" id="PS50157">
    <property type="entry name" value="ZINC_FINGER_C2H2_2"/>
    <property type="match status" value="2"/>
</dbReference>
<organism evidence="3 4">
    <name type="scientific">Plectus sambesii</name>
    <dbReference type="NCBI Taxonomy" id="2011161"/>
    <lineage>
        <taxon>Eukaryota</taxon>
        <taxon>Metazoa</taxon>
        <taxon>Ecdysozoa</taxon>
        <taxon>Nematoda</taxon>
        <taxon>Chromadorea</taxon>
        <taxon>Plectida</taxon>
        <taxon>Plectina</taxon>
        <taxon>Plectoidea</taxon>
        <taxon>Plectidae</taxon>
        <taxon>Plectus</taxon>
    </lineage>
</organism>
<proteinExistence type="predicted"/>
<feature type="domain" description="C2H2-type" evidence="2">
    <location>
        <begin position="33"/>
        <end position="61"/>
    </location>
</feature>
<dbReference type="GO" id="GO:0008270">
    <property type="term" value="F:zinc ion binding"/>
    <property type="evidence" value="ECO:0007669"/>
    <property type="project" value="UniProtKB-KW"/>
</dbReference>
<feature type="domain" description="C2H2-type" evidence="2">
    <location>
        <begin position="2"/>
        <end position="32"/>
    </location>
</feature>
<reference evidence="4" key="1">
    <citation type="submission" date="2022-11" db="UniProtKB">
        <authorList>
            <consortium name="WormBaseParasite"/>
        </authorList>
    </citation>
    <scope>IDENTIFICATION</scope>
</reference>
<dbReference type="InterPro" id="IPR013087">
    <property type="entry name" value="Znf_C2H2_type"/>
</dbReference>
<dbReference type="AlphaFoldDB" id="A0A914XH20"/>
<evidence type="ECO:0000313" key="4">
    <source>
        <dbReference type="WBParaSite" id="PSAMB.scaffold827size40757.g8941.t1"/>
    </source>
</evidence>
<dbReference type="Gene3D" id="3.30.160.60">
    <property type="entry name" value="Classic Zinc Finger"/>
    <property type="match status" value="1"/>
</dbReference>
<keyword evidence="1" id="KW-0479">Metal-binding</keyword>
<evidence type="ECO:0000313" key="3">
    <source>
        <dbReference type="Proteomes" id="UP000887566"/>
    </source>
</evidence>
<dbReference type="WBParaSite" id="PSAMB.scaffold827size40757.g8941.t1">
    <property type="protein sequence ID" value="PSAMB.scaffold827size40757.g8941.t1"/>
    <property type="gene ID" value="PSAMB.scaffold827size40757.g8941"/>
</dbReference>
<keyword evidence="1" id="KW-0863">Zinc-finger</keyword>
<dbReference type="InterPro" id="IPR036236">
    <property type="entry name" value="Znf_C2H2_sf"/>
</dbReference>
<dbReference type="SMART" id="SM00355">
    <property type="entry name" value="ZnF_C2H2"/>
    <property type="match status" value="2"/>
</dbReference>
<dbReference type="PROSITE" id="PS00028">
    <property type="entry name" value="ZINC_FINGER_C2H2_1"/>
    <property type="match status" value="2"/>
</dbReference>
<accession>A0A914XH20</accession>
<protein>
    <submittedName>
        <fullName evidence="4">C2H2-type domain-containing protein</fullName>
    </submittedName>
</protein>
<name>A0A914XH20_9BILA</name>
<dbReference type="SUPFAM" id="SSF57667">
    <property type="entry name" value="beta-beta-alpha zinc fingers"/>
    <property type="match status" value="1"/>
</dbReference>
<evidence type="ECO:0000259" key="2">
    <source>
        <dbReference type="PROSITE" id="PS50157"/>
    </source>
</evidence>
<keyword evidence="1" id="KW-0862">Zinc</keyword>
<evidence type="ECO:0000256" key="1">
    <source>
        <dbReference type="PROSITE-ProRule" id="PRU00042"/>
    </source>
</evidence>